<dbReference type="CDD" id="cd14014">
    <property type="entry name" value="STKc_PknB_like"/>
    <property type="match status" value="1"/>
</dbReference>
<accession>A0A6P2CSE6</accession>
<dbReference type="GO" id="GO:0016787">
    <property type="term" value="F:hydrolase activity"/>
    <property type="evidence" value="ECO:0007669"/>
    <property type="project" value="InterPro"/>
</dbReference>
<dbReference type="PANTHER" id="PTHR43289">
    <property type="entry name" value="MITOGEN-ACTIVATED PROTEIN KINASE KINASE KINASE 20-RELATED"/>
    <property type="match status" value="1"/>
</dbReference>
<dbReference type="SMART" id="SM00220">
    <property type="entry name" value="S_TKc"/>
    <property type="match status" value="1"/>
</dbReference>
<dbReference type="GO" id="GO:0005524">
    <property type="term" value="F:ATP binding"/>
    <property type="evidence" value="ECO:0007669"/>
    <property type="project" value="UniProtKB-KW"/>
</dbReference>
<evidence type="ECO:0000256" key="4">
    <source>
        <dbReference type="ARBA" id="ARBA00022840"/>
    </source>
</evidence>
<dbReference type="PANTHER" id="PTHR43289:SF6">
    <property type="entry name" value="SERINE_THREONINE-PROTEIN KINASE NEKL-3"/>
    <property type="match status" value="1"/>
</dbReference>
<keyword evidence="1" id="KW-0808">Transferase</keyword>
<evidence type="ECO:0000259" key="6">
    <source>
        <dbReference type="PROSITE" id="PS50011"/>
    </source>
</evidence>
<sequence length="560" mass="60531">MTNEPDSGAGESYGSTRSSAPTVPGLVPDFITGAAEVMPRGVFPEYEFLRELGRGGMGVVYLARNRFLDRLEAIKVVKGPWSEDQFRQEVRAAARLNHPNVVTVYTALSGSVLAFAMEFVEGENLSRQVKLRGPLPPARACAYARQAALGLQHAHERGMTHRDVKPQNLMVFRSNGQDVLKVLDFGLAKFAEPDLDSVAMLGPTLGTPGYASPEQVRNADTADVRSDVYSLGVTLRFLLTGEQPGEDDPSESETLQTSWPDGLTTVIARMTAQAPADRYQTAAEVAAALEPFTVTKQEPALPARPKRGWRAIGAGSAFLALVLGGAAIMLSGGGPVAPRDDNPAPPTQPADEPFVSIFNGTDLSGWVVDGGDDSQWGVESGAIVTTGRKNGPQTWLLSQQPYGDMRLRFEYQLEAGGNSGFVFRAVPGERPILTPDGRPTKIPYHQQVELSDPAEKEWAWLPTGQVSGGSGRNDPVLKSTLTLATQPRPAGEWNTVEIEMVGQSLKVTLNGNVIQTADLDQLIAQGSRFPALKRKEGRIGFQQCRSTVRFRKIEIFALPK</sequence>
<feature type="domain" description="Protein kinase" evidence="6">
    <location>
        <begin position="46"/>
        <end position="293"/>
    </location>
</feature>
<keyword evidence="8" id="KW-1185">Reference proteome</keyword>
<dbReference type="EMBL" id="LR593886">
    <property type="protein sequence ID" value="VTR92018.1"/>
    <property type="molecule type" value="Genomic_DNA"/>
</dbReference>
<dbReference type="KEGG" id="gms:SOIL9_56960"/>
<reference evidence="7 8" key="1">
    <citation type="submission" date="2019-05" db="EMBL/GenBank/DDBJ databases">
        <authorList>
            <consortium name="Science for Life Laboratories"/>
        </authorList>
    </citation>
    <scope>NUCLEOTIDE SEQUENCE [LARGE SCALE GENOMIC DNA]</scope>
    <source>
        <strain evidence="7">Soil9</strain>
    </source>
</reference>
<organism evidence="7 8">
    <name type="scientific">Gemmata massiliana</name>
    <dbReference type="NCBI Taxonomy" id="1210884"/>
    <lineage>
        <taxon>Bacteria</taxon>
        <taxon>Pseudomonadati</taxon>
        <taxon>Planctomycetota</taxon>
        <taxon>Planctomycetia</taxon>
        <taxon>Gemmatales</taxon>
        <taxon>Gemmataceae</taxon>
        <taxon>Gemmata</taxon>
    </lineage>
</organism>
<dbReference type="InterPro" id="IPR010496">
    <property type="entry name" value="AL/BT2_dom"/>
</dbReference>
<dbReference type="RefSeq" id="WP_162666940.1">
    <property type="nucleotide sequence ID" value="NZ_LR593886.1"/>
</dbReference>
<name>A0A6P2CSE6_9BACT</name>
<keyword evidence="4" id="KW-0067">ATP-binding</keyword>
<dbReference type="PROSITE" id="PS00108">
    <property type="entry name" value="PROTEIN_KINASE_ST"/>
    <property type="match status" value="1"/>
</dbReference>
<dbReference type="Pfam" id="PF06439">
    <property type="entry name" value="3keto-disac_hyd"/>
    <property type="match status" value="1"/>
</dbReference>
<dbReference type="InterPro" id="IPR011009">
    <property type="entry name" value="Kinase-like_dom_sf"/>
</dbReference>
<dbReference type="InterPro" id="IPR000719">
    <property type="entry name" value="Prot_kinase_dom"/>
</dbReference>
<dbReference type="Pfam" id="PF00069">
    <property type="entry name" value="Pkinase"/>
    <property type="match status" value="1"/>
</dbReference>
<dbReference type="AlphaFoldDB" id="A0A6P2CSE6"/>
<evidence type="ECO:0000313" key="7">
    <source>
        <dbReference type="EMBL" id="VTR92018.1"/>
    </source>
</evidence>
<evidence type="ECO:0000256" key="2">
    <source>
        <dbReference type="ARBA" id="ARBA00022741"/>
    </source>
</evidence>
<dbReference type="SUPFAM" id="SSF56112">
    <property type="entry name" value="Protein kinase-like (PK-like)"/>
    <property type="match status" value="1"/>
</dbReference>
<evidence type="ECO:0000313" key="8">
    <source>
        <dbReference type="Proteomes" id="UP000464178"/>
    </source>
</evidence>
<evidence type="ECO:0000256" key="5">
    <source>
        <dbReference type="SAM" id="MobiDB-lite"/>
    </source>
</evidence>
<protein>
    <recommendedName>
        <fullName evidence="6">Protein kinase domain-containing protein</fullName>
    </recommendedName>
</protein>
<keyword evidence="2" id="KW-0547">Nucleotide-binding</keyword>
<proteinExistence type="predicted"/>
<dbReference type="Gene3D" id="3.30.200.20">
    <property type="entry name" value="Phosphorylase Kinase, domain 1"/>
    <property type="match status" value="1"/>
</dbReference>
<dbReference type="Gene3D" id="1.10.510.10">
    <property type="entry name" value="Transferase(Phosphotransferase) domain 1"/>
    <property type="match status" value="1"/>
</dbReference>
<gene>
    <name evidence="7" type="ORF">SOIL9_56960</name>
</gene>
<keyword evidence="3 7" id="KW-0418">Kinase</keyword>
<dbReference type="Gene3D" id="2.60.120.560">
    <property type="entry name" value="Exo-inulinase, domain 1"/>
    <property type="match status" value="1"/>
</dbReference>
<evidence type="ECO:0000256" key="1">
    <source>
        <dbReference type="ARBA" id="ARBA00022679"/>
    </source>
</evidence>
<feature type="region of interest" description="Disordered" evidence="5">
    <location>
        <begin position="1"/>
        <end position="21"/>
    </location>
</feature>
<dbReference type="Proteomes" id="UP000464178">
    <property type="component" value="Chromosome"/>
</dbReference>
<dbReference type="GO" id="GO:0004674">
    <property type="term" value="F:protein serine/threonine kinase activity"/>
    <property type="evidence" value="ECO:0007669"/>
    <property type="project" value="TreeGrafter"/>
</dbReference>
<evidence type="ECO:0000256" key="3">
    <source>
        <dbReference type="ARBA" id="ARBA00022777"/>
    </source>
</evidence>
<dbReference type="InterPro" id="IPR008271">
    <property type="entry name" value="Ser/Thr_kinase_AS"/>
</dbReference>
<dbReference type="PROSITE" id="PS50011">
    <property type="entry name" value="PROTEIN_KINASE_DOM"/>
    <property type="match status" value="1"/>
</dbReference>